<dbReference type="InterPro" id="IPR023753">
    <property type="entry name" value="FAD/NAD-binding_dom"/>
</dbReference>
<dbReference type="Proteomes" id="UP000232638">
    <property type="component" value="Chromosome"/>
</dbReference>
<feature type="domain" description="FAD/NAD(P)-binding" evidence="1">
    <location>
        <begin position="3"/>
        <end position="302"/>
    </location>
</feature>
<dbReference type="EMBL" id="CP020370">
    <property type="protein sequence ID" value="AUB81130.1"/>
    <property type="molecule type" value="Genomic_DNA"/>
</dbReference>
<proteinExistence type="predicted"/>
<dbReference type="SUPFAM" id="SSF51905">
    <property type="entry name" value="FAD/NAD(P)-binding domain"/>
    <property type="match status" value="2"/>
</dbReference>
<dbReference type="InterPro" id="IPR052541">
    <property type="entry name" value="SQRD"/>
</dbReference>
<dbReference type="OrthoDB" id="9781621at2"/>
<dbReference type="AlphaFoldDB" id="A0A2K8U6A9"/>
<gene>
    <name evidence="2" type="ORF">THSYN_09305</name>
</gene>
<evidence type="ECO:0000313" key="3">
    <source>
        <dbReference type="Proteomes" id="UP000232638"/>
    </source>
</evidence>
<name>A0A2K8U6A9_9GAMM</name>
<organism evidence="2 3">
    <name type="scientific">Candidatus Thiodictyon syntrophicum</name>
    <dbReference type="NCBI Taxonomy" id="1166950"/>
    <lineage>
        <taxon>Bacteria</taxon>
        <taxon>Pseudomonadati</taxon>
        <taxon>Pseudomonadota</taxon>
        <taxon>Gammaproteobacteria</taxon>
        <taxon>Chromatiales</taxon>
        <taxon>Chromatiaceae</taxon>
        <taxon>Thiodictyon</taxon>
    </lineage>
</organism>
<protein>
    <submittedName>
        <fullName evidence="2">Pyridine nucleotide-disulfide oxidoreductase</fullName>
    </submittedName>
</protein>
<dbReference type="PANTHER" id="PTHR43755:SF1">
    <property type="entry name" value="FAD-DEPENDENT PYRIDINE NUCLEOTIDE-DISULPHIDE OXIDOREDUCTASE"/>
    <property type="match status" value="1"/>
</dbReference>
<dbReference type="RefSeq" id="WP_100918907.1">
    <property type="nucleotide sequence ID" value="NZ_CP020370.1"/>
</dbReference>
<dbReference type="InterPro" id="IPR036188">
    <property type="entry name" value="FAD/NAD-bd_sf"/>
</dbReference>
<evidence type="ECO:0000313" key="2">
    <source>
        <dbReference type="EMBL" id="AUB81130.1"/>
    </source>
</evidence>
<dbReference type="GO" id="GO:0016491">
    <property type="term" value="F:oxidoreductase activity"/>
    <property type="evidence" value="ECO:0007669"/>
    <property type="project" value="InterPro"/>
</dbReference>
<dbReference type="KEGG" id="tsy:THSYN_09305"/>
<evidence type="ECO:0000259" key="1">
    <source>
        <dbReference type="Pfam" id="PF07992"/>
    </source>
</evidence>
<reference evidence="2 3" key="1">
    <citation type="submission" date="2017-03" db="EMBL/GenBank/DDBJ databases">
        <title>Complete genome sequence of Candidatus 'Thiodictyon syntrophicum' sp. nov. strain Cad16T, a photolithoautotroph purple sulfur bacterium isolated from an alpine meromictic lake.</title>
        <authorList>
            <person name="Luedin S.M."/>
            <person name="Pothier J.F."/>
            <person name="Danza F."/>
            <person name="Storelli N."/>
            <person name="Wittwer M."/>
            <person name="Tonolla M."/>
        </authorList>
    </citation>
    <scope>NUCLEOTIDE SEQUENCE [LARGE SCALE GENOMIC DNA]</scope>
    <source>
        <strain evidence="2 3">Cad16T</strain>
    </source>
</reference>
<sequence>MHRITIVGSGFGALNAVTRLRESGLSADLTLVSRRPEFVYYPSLIWVPSGLRTGDDLRINLRQFFKRMGVNHVAAEATGLTNGGRTLETSARPIDNDGLIIASGGRFIKKLPGIEHAITPCEGIAAAQAIRDRVQAMDGGTIAMGFAGNPNEPGSMRGGPVFEFLFGMDTQLRRQRRRERFKLVFFTPADKPGNRLGPKAVGGLLQEMARLGIETHLGSKLKGFSERQVTTEAGSFDADLIIFMPGMTGDAWFDNTDLPRSPGGLLQGDAQCRVPGFPRVYVAGDAGSFPGPDWMPKQAHMADLQARAAVHNLVAELQGREPTETFRVELLCIVDANDRGMLVGRNEKYNIVLPAMRILHWMKRAFEWWYLRQYR</sequence>
<keyword evidence="3" id="KW-1185">Reference proteome</keyword>
<dbReference type="PANTHER" id="PTHR43755">
    <property type="match status" value="1"/>
</dbReference>
<dbReference type="Gene3D" id="3.50.50.100">
    <property type="match status" value="1"/>
</dbReference>
<accession>A0A2K8U6A9</accession>
<dbReference type="Pfam" id="PF07992">
    <property type="entry name" value="Pyr_redox_2"/>
    <property type="match status" value="1"/>
</dbReference>